<protein>
    <submittedName>
        <fullName evidence="2">Uncharacterized protein</fullName>
    </submittedName>
</protein>
<feature type="compositionally biased region" description="Polar residues" evidence="1">
    <location>
        <begin position="7"/>
        <end position="17"/>
    </location>
</feature>
<evidence type="ECO:0000313" key="2">
    <source>
        <dbReference type="EMBL" id="KAJ1174290.1"/>
    </source>
</evidence>
<feature type="region of interest" description="Disordered" evidence="1">
    <location>
        <begin position="1"/>
        <end position="23"/>
    </location>
</feature>
<dbReference type="Proteomes" id="UP001066276">
    <property type="component" value="Chromosome 4_1"/>
</dbReference>
<feature type="region of interest" description="Disordered" evidence="1">
    <location>
        <begin position="43"/>
        <end position="76"/>
    </location>
</feature>
<proteinExistence type="predicted"/>
<dbReference type="EMBL" id="JANPWB010000007">
    <property type="protein sequence ID" value="KAJ1174290.1"/>
    <property type="molecule type" value="Genomic_DNA"/>
</dbReference>
<evidence type="ECO:0000313" key="3">
    <source>
        <dbReference type="Proteomes" id="UP001066276"/>
    </source>
</evidence>
<feature type="compositionally biased region" description="Basic residues" evidence="1">
    <location>
        <begin position="51"/>
        <end position="67"/>
    </location>
</feature>
<evidence type="ECO:0000256" key="1">
    <source>
        <dbReference type="SAM" id="MobiDB-lite"/>
    </source>
</evidence>
<accession>A0AAV7TD08</accession>
<reference evidence="2" key="1">
    <citation type="journal article" date="2022" name="bioRxiv">
        <title>Sequencing and chromosome-scale assembly of the giantPleurodeles waltlgenome.</title>
        <authorList>
            <person name="Brown T."/>
            <person name="Elewa A."/>
            <person name="Iarovenko S."/>
            <person name="Subramanian E."/>
            <person name="Araus A.J."/>
            <person name="Petzold A."/>
            <person name="Susuki M."/>
            <person name="Suzuki K.-i.T."/>
            <person name="Hayashi T."/>
            <person name="Toyoda A."/>
            <person name="Oliveira C."/>
            <person name="Osipova E."/>
            <person name="Leigh N.D."/>
            <person name="Simon A."/>
            <person name="Yun M.H."/>
        </authorList>
    </citation>
    <scope>NUCLEOTIDE SEQUENCE</scope>
    <source>
        <strain evidence="2">20211129_DDA</strain>
        <tissue evidence="2">Liver</tissue>
    </source>
</reference>
<organism evidence="2 3">
    <name type="scientific">Pleurodeles waltl</name>
    <name type="common">Iberian ribbed newt</name>
    <dbReference type="NCBI Taxonomy" id="8319"/>
    <lineage>
        <taxon>Eukaryota</taxon>
        <taxon>Metazoa</taxon>
        <taxon>Chordata</taxon>
        <taxon>Craniata</taxon>
        <taxon>Vertebrata</taxon>
        <taxon>Euteleostomi</taxon>
        <taxon>Amphibia</taxon>
        <taxon>Batrachia</taxon>
        <taxon>Caudata</taxon>
        <taxon>Salamandroidea</taxon>
        <taxon>Salamandridae</taxon>
        <taxon>Pleurodelinae</taxon>
        <taxon>Pleurodeles</taxon>
    </lineage>
</organism>
<gene>
    <name evidence="2" type="ORF">NDU88_006112</name>
</gene>
<dbReference type="AlphaFoldDB" id="A0AAV7TD08"/>
<keyword evidence="3" id="KW-1185">Reference proteome</keyword>
<name>A0AAV7TD08_PLEWA</name>
<sequence length="76" mass="8478">MEGPRSPGSSTRNSTLSRPAPKSLCVPTRIGPIAGCLDCLRGGPRGQRDVRTKRRDQRRHRIRKTRARILTSSEVI</sequence>
<comment type="caution">
    <text evidence="2">The sequence shown here is derived from an EMBL/GenBank/DDBJ whole genome shotgun (WGS) entry which is preliminary data.</text>
</comment>